<evidence type="ECO:0000256" key="1">
    <source>
        <dbReference type="SAM" id="Phobius"/>
    </source>
</evidence>
<sequence length="67" mass="7570">MKYKSVFIIIAISLVYDALGFLFEYAHYEIGVITGKELLLVSLSLKVISVLILIKVYFKSKSNEPIS</sequence>
<proteinExistence type="predicted"/>
<keyword evidence="1" id="KW-0472">Membrane</keyword>
<reference evidence="2" key="1">
    <citation type="submission" date="2022-04" db="EMBL/GenBank/DDBJ databases">
        <title>Flavobacterium pygoscelis sp. nov. isolated from Chinstrap chick (Pygoscelis antarcticus).</title>
        <authorList>
            <person name="Irgang R."/>
            <person name="Poblete-Morales M."/>
            <person name="Avendano-Herrera R."/>
        </authorList>
    </citation>
    <scope>NUCLEOTIDE SEQUENCE</scope>
    <source>
        <strain evidence="2">I-SCBP12n</strain>
    </source>
</reference>
<evidence type="ECO:0000313" key="2">
    <source>
        <dbReference type="EMBL" id="MCK8140973.1"/>
    </source>
</evidence>
<feature type="transmembrane region" description="Helical" evidence="1">
    <location>
        <begin position="6"/>
        <end position="26"/>
    </location>
</feature>
<keyword evidence="1" id="KW-1133">Transmembrane helix</keyword>
<feature type="transmembrane region" description="Helical" evidence="1">
    <location>
        <begin position="38"/>
        <end position="58"/>
    </location>
</feature>
<accession>A0A9X1XQ29</accession>
<dbReference type="Proteomes" id="UP001139260">
    <property type="component" value="Unassembled WGS sequence"/>
</dbReference>
<gene>
    <name evidence="2" type="ORF">MW871_03625</name>
</gene>
<dbReference type="RefSeq" id="WP_188050333.1">
    <property type="nucleotide sequence ID" value="NZ_JALNUB010000002.1"/>
</dbReference>
<dbReference type="EMBL" id="JALNUB010000002">
    <property type="protein sequence ID" value="MCK8140973.1"/>
    <property type="molecule type" value="Genomic_DNA"/>
</dbReference>
<comment type="caution">
    <text evidence="2">The sequence shown here is derived from an EMBL/GenBank/DDBJ whole genome shotgun (WGS) entry which is preliminary data.</text>
</comment>
<keyword evidence="1" id="KW-0812">Transmembrane</keyword>
<evidence type="ECO:0000313" key="3">
    <source>
        <dbReference type="Proteomes" id="UP001139260"/>
    </source>
</evidence>
<name>A0A9X1XQ29_9FLAO</name>
<keyword evidence="3" id="KW-1185">Reference proteome</keyword>
<protein>
    <submittedName>
        <fullName evidence="2">Uncharacterized protein</fullName>
    </submittedName>
</protein>
<dbReference type="AlphaFoldDB" id="A0A9X1XQ29"/>
<organism evidence="2 3">
    <name type="scientific">Flavobacterium pygoscelis</name>
    <dbReference type="NCBI Taxonomy" id="2893176"/>
    <lineage>
        <taxon>Bacteria</taxon>
        <taxon>Pseudomonadati</taxon>
        <taxon>Bacteroidota</taxon>
        <taxon>Flavobacteriia</taxon>
        <taxon>Flavobacteriales</taxon>
        <taxon>Flavobacteriaceae</taxon>
        <taxon>Flavobacterium</taxon>
    </lineage>
</organism>